<proteinExistence type="predicted"/>
<gene>
    <name evidence="1" type="ORF">ACFSCT_07875</name>
</gene>
<dbReference type="Proteomes" id="UP001597213">
    <property type="component" value="Unassembled WGS sequence"/>
</dbReference>
<accession>A0ABW4R5V0</accession>
<name>A0ABW4R5V0_9RHOB</name>
<reference evidence="2" key="1">
    <citation type="journal article" date="2019" name="Int. J. Syst. Evol. Microbiol.">
        <title>The Global Catalogue of Microorganisms (GCM) 10K type strain sequencing project: providing services to taxonomists for standard genome sequencing and annotation.</title>
        <authorList>
            <consortium name="The Broad Institute Genomics Platform"/>
            <consortium name="The Broad Institute Genome Sequencing Center for Infectious Disease"/>
            <person name="Wu L."/>
            <person name="Ma J."/>
        </authorList>
    </citation>
    <scope>NUCLEOTIDE SEQUENCE [LARGE SCALE GENOMIC DNA]</scope>
    <source>
        <strain evidence="2">CCUG 56029</strain>
    </source>
</reference>
<evidence type="ECO:0000313" key="1">
    <source>
        <dbReference type="EMBL" id="MFD1881631.1"/>
    </source>
</evidence>
<sequence>MRALCWVLILPFILFATVSQGTMLEKSASGGMRIVLCAGDSVVEMILAPDGKLIPADDDRFGQHSDDSFCDWTIHAQPGLDSAPGHEVQASMQMFAAEYAPLPPLHARRDSVLAPSARGPPLPV</sequence>
<comment type="caution">
    <text evidence="1">The sequence shown here is derived from an EMBL/GenBank/DDBJ whole genome shotgun (WGS) entry which is preliminary data.</text>
</comment>
<evidence type="ECO:0000313" key="2">
    <source>
        <dbReference type="Proteomes" id="UP001597213"/>
    </source>
</evidence>
<protein>
    <recommendedName>
        <fullName evidence="3">DUF2946 domain-containing protein</fullName>
    </recommendedName>
</protein>
<dbReference type="EMBL" id="JBHUEN010000020">
    <property type="protein sequence ID" value="MFD1881631.1"/>
    <property type="molecule type" value="Genomic_DNA"/>
</dbReference>
<dbReference type="RefSeq" id="WP_379141645.1">
    <property type="nucleotide sequence ID" value="NZ_JBHUEN010000020.1"/>
</dbReference>
<evidence type="ECO:0008006" key="3">
    <source>
        <dbReference type="Google" id="ProtNLM"/>
    </source>
</evidence>
<organism evidence="1 2">
    <name type="scientific">Paracoccus pacificus</name>
    <dbReference type="NCBI Taxonomy" id="1463598"/>
    <lineage>
        <taxon>Bacteria</taxon>
        <taxon>Pseudomonadati</taxon>
        <taxon>Pseudomonadota</taxon>
        <taxon>Alphaproteobacteria</taxon>
        <taxon>Rhodobacterales</taxon>
        <taxon>Paracoccaceae</taxon>
        <taxon>Paracoccus</taxon>
    </lineage>
</organism>
<keyword evidence="2" id="KW-1185">Reference proteome</keyword>